<gene>
    <name evidence="4" type="ORF">HF394_17700</name>
</gene>
<accession>A0A7H8QFK4</accession>
<name>A0A7H8QFK4_9BACL</name>
<evidence type="ECO:0000313" key="4">
    <source>
        <dbReference type="EMBL" id="QKX52261.1"/>
    </source>
</evidence>
<dbReference type="EMBL" id="CP051177">
    <property type="protein sequence ID" value="QKX52261.1"/>
    <property type="molecule type" value="Genomic_DNA"/>
</dbReference>
<dbReference type="Pfam" id="PF13115">
    <property type="entry name" value="YtkA"/>
    <property type="match status" value="1"/>
</dbReference>
<reference evidence="5" key="1">
    <citation type="submission" date="2020-06" db="EMBL/GenBank/DDBJ databases">
        <title>Isolation of Planomicrobium glaciei.</title>
        <authorList>
            <person name="Malisova L."/>
            <person name="Safrankova R."/>
            <person name="Jakubu V."/>
            <person name="Spanelova P."/>
        </authorList>
    </citation>
    <scope>NUCLEOTIDE SEQUENCE [LARGE SCALE GENOMIC DNA]</scope>
    <source>
        <strain evidence="5">NRL-ATB46093</strain>
    </source>
</reference>
<evidence type="ECO:0000256" key="1">
    <source>
        <dbReference type="SAM" id="MobiDB-lite"/>
    </source>
</evidence>
<feature type="compositionally biased region" description="Polar residues" evidence="1">
    <location>
        <begin position="142"/>
        <end position="156"/>
    </location>
</feature>
<sequence length="156" mass="17182">MRKSGMLALLLLCMLILGACSLNSDAASLYKQESPLQVKMNVPKDLSVNEEVVLEVSLSQNGAPVDSADFVHFEVQKQDGSIRFPMEEAENTENGVYQMQFEFESEGLYYFEVHAGNKGSVVSPQQQFIVGELSDSELESLKQGSKPEQGSSGHHH</sequence>
<evidence type="ECO:0000259" key="3">
    <source>
        <dbReference type="Pfam" id="PF13115"/>
    </source>
</evidence>
<evidence type="ECO:0000313" key="5">
    <source>
        <dbReference type="Proteomes" id="UP000509222"/>
    </source>
</evidence>
<feature type="region of interest" description="Disordered" evidence="1">
    <location>
        <begin position="133"/>
        <end position="156"/>
    </location>
</feature>
<feature type="chain" id="PRO_5028899945" evidence="2">
    <location>
        <begin position="27"/>
        <end position="156"/>
    </location>
</feature>
<organism evidence="4 5">
    <name type="scientific">Planococcus glaciei</name>
    <dbReference type="NCBI Taxonomy" id="459472"/>
    <lineage>
        <taxon>Bacteria</taxon>
        <taxon>Bacillati</taxon>
        <taxon>Bacillota</taxon>
        <taxon>Bacilli</taxon>
        <taxon>Bacillales</taxon>
        <taxon>Caryophanaceae</taxon>
        <taxon>Planococcus</taxon>
    </lineage>
</organism>
<keyword evidence="2" id="KW-0732">Signal</keyword>
<proteinExistence type="predicted"/>
<feature type="signal peptide" evidence="2">
    <location>
        <begin position="1"/>
        <end position="26"/>
    </location>
</feature>
<protein>
    <submittedName>
        <fullName evidence="4">FixH family protein</fullName>
    </submittedName>
</protein>
<dbReference type="RefSeq" id="WP_053167341.1">
    <property type="nucleotide sequence ID" value="NZ_CP051177.1"/>
</dbReference>
<evidence type="ECO:0000256" key="2">
    <source>
        <dbReference type="SAM" id="SignalP"/>
    </source>
</evidence>
<dbReference type="Proteomes" id="UP000509222">
    <property type="component" value="Chromosome"/>
</dbReference>
<dbReference type="AlphaFoldDB" id="A0A7H8QFK4"/>
<dbReference type="PROSITE" id="PS51257">
    <property type="entry name" value="PROKAR_LIPOPROTEIN"/>
    <property type="match status" value="1"/>
</dbReference>
<keyword evidence="5" id="KW-1185">Reference proteome</keyword>
<feature type="domain" description="YtkA-like" evidence="3">
    <location>
        <begin position="31"/>
        <end position="114"/>
    </location>
</feature>
<dbReference type="InterPro" id="IPR032693">
    <property type="entry name" value="YtkA-like_dom"/>
</dbReference>